<protein>
    <submittedName>
        <fullName evidence="1">Uncharacterized protein</fullName>
    </submittedName>
</protein>
<reference evidence="1 2" key="1">
    <citation type="submission" date="2015-07" db="EMBL/GenBank/DDBJ databases">
        <title>Comparative genomics of the Sigatoka disease complex on banana suggests a link between parallel evolutionary changes in Pseudocercospora fijiensis and Pseudocercospora eumusae and increased virulence on the banana host.</title>
        <authorList>
            <person name="Chang T.-C."/>
            <person name="Salvucci A."/>
            <person name="Crous P.W."/>
            <person name="Stergiopoulos I."/>
        </authorList>
    </citation>
    <scope>NUCLEOTIDE SEQUENCE [LARGE SCALE GENOMIC DNA]</scope>
    <source>
        <strain evidence="1 2">CBS 116634</strain>
    </source>
</reference>
<keyword evidence="2" id="KW-1185">Reference proteome</keyword>
<accession>A0A139IA59</accession>
<comment type="caution">
    <text evidence="1">The sequence shown here is derived from an EMBL/GenBank/DDBJ whole genome shotgun (WGS) entry which is preliminary data.</text>
</comment>
<dbReference type="AlphaFoldDB" id="A0A139IA59"/>
<sequence>MKATTFFSLPPEIRRTVYEEILMLYTELRKSFKGRDVREIWQNSIDLSSSPRVRAWHTSLYWSWTWKMEPGVLAREFSTEIHNLRGPFIIRDKYLEHGTLFQHGSATMLASNACLPSNGPTKPLHYATYHILARHGLHLCIEFFHNVHGTMQLLE</sequence>
<dbReference type="Proteomes" id="UP000073492">
    <property type="component" value="Unassembled WGS sequence"/>
</dbReference>
<organism evidence="1 2">
    <name type="scientific">Pseudocercospora musae</name>
    <dbReference type="NCBI Taxonomy" id="113226"/>
    <lineage>
        <taxon>Eukaryota</taxon>
        <taxon>Fungi</taxon>
        <taxon>Dikarya</taxon>
        <taxon>Ascomycota</taxon>
        <taxon>Pezizomycotina</taxon>
        <taxon>Dothideomycetes</taxon>
        <taxon>Dothideomycetidae</taxon>
        <taxon>Mycosphaerellales</taxon>
        <taxon>Mycosphaerellaceae</taxon>
        <taxon>Pseudocercospora</taxon>
    </lineage>
</organism>
<name>A0A139IA59_9PEZI</name>
<dbReference type="EMBL" id="LFZO01000188">
    <property type="protein sequence ID" value="KXT11631.1"/>
    <property type="molecule type" value="Genomic_DNA"/>
</dbReference>
<evidence type="ECO:0000313" key="1">
    <source>
        <dbReference type="EMBL" id="KXT11631.1"/>
    </source>
</evidence>
<evidence type="ECO:0000313" key="2">
    <source>
        <dbReference type="Proteomes" id="UP000073492"/>
    </source>
</evidence>
<proteinExistence type="predicted"/>
<gene>
    <name evidence="1" type="ORF">AC579_59</name>
</gene>